<name>A0A843VQU2_COLES</name>
<dbReference type="EMBL" id="NMUH01001581">
    <property type="protein sequence ID" value="MQL93619.1"/>
    <property type="molecule type" value="Genomic_DNA"/>
</dbReference>
<sequence length="319" mass="35063">MEGRERKKKQVARELDGKLAAIKIFSWRQHRVPLTLIGGNPFAAKFFKYVWWLFLATIVRWAHHGPAQFSRQTWPSHKLQGPESGPCIRVPAGPKSCLRVPHSLFGQRPFLPSKVCSACAENLFGTDNTSLHQTSGSKPCLRAPGAEQRARLPSSRSGSSSRLPARYLLPRRIQAALHPLTAFVCYRHPSSLLPSVVPLGSGPSRKSPPQYVMATHGRHGAQARDDEQRSEDRGEQQAPALQGPTVLPPPPPMDYGIFMQGLTQAHTQAALQAQLQAQAQAPAPIPQEQGHGGPSIMERFKTMAPPSFKRDSQPLLAES</sequence>
<reference evidence="2" key="1">
    <citation type="submission" date="2017-07" db="EMBL/GenBank/DDBJ databases">
        <title>Taro Niue Genome Assembly and Annotation.</title>
        <authorList>
            <person name="Atibalentja N."/>
            <person name="Keating K."/>
            <person name="Fields C.J."/>
        </authorList>
    </citation>
    <scope>NUCLEOTIDE SEQUENCE</scope>
    <source>
        <strain evidence="2">Niue_2</strain>
        <tissue evidence="2">Leaf</tissue>
    </source>
</reference>
<protein>
    <submittedName>
        <fullName evidence="2">Uncharacterized protein</fullName>
    </submittedName>
</protein>
<feature type="region of interest" description="Disordered" evidence="1">
    <location>
        <begin position="274"/>
        <end position="319"/>
    </location>
</feature>
<feature type="region of interest" description="Disordered" evidence="1">
    <location>
        <begin position="130"/>
        <end position="163"/>
    </location>
</feature>
<dbReference type="AlphaFoldDB" id="A0A843VQU2"/>
<evidence type="ECO:0000256" key="1">
    <source>
        <dbReference type="SAM" id="MobiDB-lite"/>
    </source>
</evidence>
<comment type="caution">
    <text evidence="2">The sequence shown here is derived from an EMBL/GenBank/DDBJ whole genome shotgun (WGS) entry which is preliminary data.</text>
</comment>
<organism evidence="2 3">
    <name type="scientific">Colocasia esculenta</name>
    <name type="common">Wild taro</name>
    <name type="synonym">Arum esculentum</name>
    <dbReference type="NCBI Taxonomy" id="4460"/>
    <lineage>
        <taxon>Eukaryota</taxon>
        <taxon>Viridiplantae</taxon>
        <taxon>Streptophyta</taxon>
        <taxon>Embryophyta</taxon>
        <taxon>Tracheophyta</taxon>
        <taxon>Spermatophyta</taxon>
        <taxon>Magnoliopsida</taxon>
        <taxon>Liliopsida</taxon>
        <taxon>Araceae</taxon>
        <taxon>Aroideae</taxon>
        <taxon>Colocasieae</taxon>
        <taxon>Colocasia</taxon>
    </lineage>
</organism>
<dbReference type="Proteomes" id="UP000652761">
    <property type="component" value="Unassembled WGS sequence"/>
</dbReference>
<evidence type="ECO:0000313" key="2">
    <source>
        <dbReference type="EMBL" id="MQL93619.1"/>
    </source>
</evidence>
<keyword evidence="3" id="KW-1185">Reference proteome</keyword>
<feature type="compositionally biased region" description="Low complexity" evidence="1">
    <location>
        <begin position="151"/>
        <end position="163"/>
    </location>
</feature>
<gene>
    <name evidence="2" type="ORF">Taro_026263</name>
</gene>
<proteinExistence type="predicted"/>
<feature type="region of interest" description="Disordered" evidence="1">
    <location>
        <begin position="198"/>
        <end position="248"/>
    </location>
</feature>
<feature type="compositionally biased region" description="Basic and acidic residues" evidence="1">
    <location>
        <begin position="222"/>
        <end position="235"/>
    </location>
</feature>
<accession>A0A843VQU2</accession>
<evidence type="ECO:0000313" key="3">
    <source>
        <dbReference type="Proteomes" id="UP000652761"/>
    </source>
</evidence>